<dbReference type="Proteomes" id="UP000499080">
    <property type="component" value="Unassembled WGS sequence"/>
</dbReference>
<organism evidence="1 2">
    <name type="scientific">Araneus ventricosus</name>
    <name type="common">Orbweaver spider</name>
    <name type="synonym">Epeira ventricosa</name>
    <dbReference type="NCBI Taxonomy" id="182803"/>
    <lineage>
        <taxon>Eukaryota</taxon>
        <taxon>Metazoa</taxon>
        <taxon>Ecdysozoa</taxon>
        <taxon>Arthropoda</taxon>
        <taxon>Chelicerata</taxon>
        <taxon>Arachnida</taxon>
        <taxon>Araneae</taxon>
        <taxon>Araneomorphae</taxon>
        <taxon>Entelegynae</taxon>
        <taxon>Araneoidea</taxon>
        <taxon>Araneidae</taxon>
        <taxon>Araneus</taxon>
    </lineage>
</organism>
<dbReference type="AlphaFoldDB" id="A0A4Y2V2W7"/>
<accession>A0A4Y2V2W7</accession>
<evidence type="ECO:0000313" key="2">
    <source>
        <dbReference type="Proteomes" id="UP000499080"/>
    </source>
</evidence>
<gene>
    <name evidence="1" type="ORF">AVEN_164753_1</name>
</gene>
<comment type="caution">
    <text evidence="1">The sequence shown here is derived from an EMBL/GenBank/DDBJ whole genome shotgun (WGS) entry which is preliminary data.</text>
</comment>
<sequence length="115" mass="12518">MRLMLESAIPSQNLDIAGLSIPTNIRGRGGLVVRCRLRDRRVPGSKPDSTKDPPCMWTRCMCNHTYGVKSPPADAMRKFGEGAPAQVSSSSSDCGSKYKVRPKIVLVSLQNGPFI</sequence>
<keyword evidence="2" id="KW-1185">Reference proteome</keyword>
<proteinExistence type="predicted"/>
<name>A0A4Y2V2W7_ARAVE</name>
<protein>
    <submittedName>
        <fullName evidence="1">Uncharacterized protein</fullName>
    </submittedName>
</protein>
<evidence type="ECO:0000313" key="1">
    <source>
        <dbReference type="EMBL" id="GBO18871.1"/>
    </source>
</evidence>
<dbReference type="EMBL" id="BGPR01042467">
    <property type="protein sequence ID" value="GBO18871.1"/>
    <property type="molecule type" value="Genomic_DNA"/>
</dbReference>
<reference evidence="1 2" key="1">
    <citation type="journal article" date="2019" name="Sci. Rep.">
        <title>Orb-weaving spider Araneus ventricosus genome elucidates the spidroin gene catalogue.</title>
        <authorList>
            <person name="Kono N."/>
            <person name="Nakamura H."/>
            <person name="Ohtoshi R."/>
            <person name="Moran D.A.P."/>
            <person name="Shinohara A."/>
            <person name="Yoshida Y."/>
            <person name="Fujiwara M."/>
            <person name="Mori M."/>
            <person name="Tomita M."/>
            <person name="Arakawa K."/>
        </authorList>
    </citation>
    <scope>NUCLEOTIDE SEQUENCE [LARGE SCALE GENOMIC DNA]</scope>
</reference>